<gene>
    <name evidence="1" type="ORF">L6773_01600</name>
</gene>
<dbReference type="EMBL" id="JAKLWS010000001">
    <property type="protein sequence ID" value="MCG2587241.1"/>
    <property type="molecule type" value="Genomic_DNA"/>
</dbReference>
<proteinExistence type="predicted"/>
<evidence type="ECO:0000313" key="1">
    <source>
        <dbReference type="EMBL" id="MCG2587241.1"/>
    </source>
</evidence>
<dbReference type="RefSeq" id="WP_237852084.1">
    <property type="nucleotide sequence ID" value="NZ_JAKLWS010000001.1"/>
</dbReference>
<organism evidence="1 2">
    <name type="scientific">Rhodohalobacter sulfatireducens</name>
    <dbReference type="NCBI Taxonomy" id="2911366"/>
    <lineage>
        <taxon>Bacteria</taxon>
        <taxon>Pseudomonadati</taxon>
        <taxon>Balneolota</taxon>
        <taxon>Balneolia</taxon>
        <taxon>Balneolales</taxon>
        <taxon>Balneolaceae</taxon>
        <taxon>Rhodohalobacter</taxon>
    </lineage>
</organism>
<reference evidence="1" key="2">
    <citation type="submission" date="2024-05" db="EMBL/GenBank/DDBJ databases">
        <title>Rhodohalobacter halophilus gen. nov., sp. nov., a moderately halophilic member of the family Balneolaceae.</title>
        <authorList>
            <person name="Xia J."/>
        </authorList>
    </citation>
    <scope>NUCLEOTIDE SEQUENCE</scope>
    <source>
        <strain evidence="1">WB101</strain>
    </source>
</reference>
<comment type="caution">
    <text evidence="1">The sequence shown here is derived from an EMBL/GenBank/DDBJ whole genome shotgun (WGS) entry which is preliminary data.</text>
</comment>
<dbReference type="Pfam" id="PF12843">
    <property type="entry name" value="QSregVF_b"/>
    <property type="match status" value="1"/>
</dbReference>
<keyword evidence="2" id="KW-1185">Reference proteome</keyword>
<dbReference type="Proteomes" id="UP001165366">
    <property type="component" value="Unassembled WGS sequence"/>
</dbReference>
<sequence>MKSDFLIKLVRARMPFGQYKGRYITQLPVHYLEWFNRKGFPKGQLGQYLATMYEIKTNGLDQILRPIIQQFRNRNE</sequence>
<protein>
    <submittedName>
        <fullName evidence="1">DUF3820 family protein</fullName>
    </submittedName>
</protein>
<reference evidence="1" key="1">
    <citation type="submission" date="2022-01" db="EMBL/GenBank/DDBJ databases">
        <authorList>
            <person name="Wang Y."/>
        </authorList>
    </citation>
    <scope>NUCLEOTIDE SEQUENCE</scope>
    <source>
        <strain evidence="1">WB101</strain>
    </source>
</reference>
<evidence type="ECO:0000313" key="2">
    <source>
        <dbReference type="Proteomes" id="UP001165366"/>
    </source>
</evidence>
<name>A0ABS9K8R4_9BACT</name>
<accession>A0ABS9K8R4</accession>
<dbReference type="InterPro" id="IPR024530">
    <property type="entry name" value="QSregVF_b"/>
</dbReference>